<dbReference type="EMBL" id="JAUNZN010000001">
    <property type="protein sequence ID" value="KAK4831265.1"/>
    <property type="molecule type" value="Genomic_DNA"/>
</dbReference>
<dbReference type="Proteomes" id="UP001333110">
    <property type="component" value="Unassembled WGS sequence"/>
</dbReference>
<accession>A0AAN7PIY4</accession>
<proteinExistence type="predicted"/>
<comment type="caution">
    <text evidence="1">The sequence shown here is derived from an EMBL/GenBank/DDBJ whole genome shotgun (WGS) entry which is preliminary data.</text>
</comment>
<name>A0AAN7PIY4_MYCAM</name>
<reference evidence="1 2" key="1">
    <citation type="journal article" date="2023" name="J. Hered.">
        <title>Chromosome-level genome of the wood stork (Mycteria americana) provides insight into avian chromosome evolution.</title>
        <authorList>
            <person name="Flamio R. Jr."/>
            <person name="Ramstad K.M."/>
        </authorList>
    </citation>
    <scope>NUCLEOTIDE SEQUENCE [LARGE SCALE GENOMIC DNA]</scope>
    <source>
        <strain evidence="1">JAX WOST 10</strain>
    </source>
</reference>
<protein>
    <submittedName>
        <fullName evidence="1">Uncharacterized protein</fullName>
    </submittedName>
</protein>
<keyword evidence="2" id="KW-1185">Reference proteome</keyword>
<evidence type="ECO:0000313" key="1">
    <source>
        <dbReference type="EMBL" id="KAK4831265.1"/>
    </source>
</evidence>
<sequence>MRGNGLKFHQERFTLDIRKNFFTERVVKHWKRLPREVVESPSLEELIKHNRKPDERSFTEVRQESVQNFFLFLLANKLVTQLLHFEWVQRMATKMVRGLENLSYEERLRELGLFSMEKRRLQGHRIVAFQYLKGAYKKDGERPFTKACIDRTRGNGFKLKEGRFRLDIRKKFFIMRVIRHWNRVPREVVNVPSLELFKVSIEEPMPADSKMDLPLAKAKTISDGCRASVITYLRRGKRTAAEQWQGREE</sequence>
<gene>
    <name evidence="1" type="ORF">QYF61_016735</name>
</gene>
<evidence type="ECO:0000313" key="2">
    <source>
        <dbReference type="Proteomes" id="UP001333110"/>
    </source>
</evidence>
<dbReference type="AlphaFoldDB" id="A0AAN7PIY4"/>
<organism evidence="1 2">
    <name type="scientific">Mycteria americana</name>
    <name type="common">Wood stork</name>
    <dbReference type="NCBI Taxonomy" id="33587"/>
    <lineage>
        <taxon>Eukaryota</taxon>
        <taxon>Metazoa</taxon>
        <taxon>Chordata</taxon>
        <taxon>Craniata</taxon>
        <taxon>Vertebrata</taxon>
        <taxon>Euteleostomi</taxon>
        <taxon>Archelosauria</taxon>
        <taxon>Archosauria</taxon>
        <taxon>Dinosauria</taxon>
        <taxon>Saurischia</taxon>
        <taxon>Theropoda</taxon>
        <taxon>Coelurosauria</taxon>
        <taxon>Aves</taxon>
        <taxon>Neognathae</taxon>
        <taxon>Neoaves</taxon>
        <taxon>Aequornithes</taxon>
        <taxon>Ciconiiformes</taxon>
        <taxon>Ciconiidae</taxon>
        <taxon>Mycteria</taxon>
    </lineage>
</organism>